<feature type="transmembrane region" description="Helical" evidence="10">
    <location>
        <begin position="12"/>
        <end position="30"/>
    </location>
</feature>
<evidence type="ECO:0000256" key="10">
    <source>
        <dbReference type="SAM" id="Phobius"/>
    </source>
</evidence>
<dbReference type="PANTHER" id="PTHR24421">
    <property type="entry name" value="NITRATE/NITRITE SENSOR PROTEIN NARX-RELATED"/>
    <property type="match status" value="1"/>
</dbReference>
<evidence type="ECO:0000256" key="6">
    <source>
        <dbReference type="ARBA" id="ARBA00022777"/>
    </source>
</evidence>
<sequence>MNTRLARALGNRFGPVRLIPLLIAVGYLLFVQRSDPTTGDWLVTLAAGVVFLPGGVWPLAVTCAEAALVVAAQPLADATPVAVKVLASLALLELAVRRPLRVAAIGTAAVACAYLAVIGEHEKADGILAVGYRILCVTAAPVLLGAYLRAAARALAQARARAEEAEARRALEARGARLAERTELARELHDLVAHHVASIALRVGVARAVLPGLDPKVGAVLDDVHASAGTALTDLRRMVGVLRDPAAVQDAPGLLLAGPDELPAAVATVVHRSTQAGLDAECHVDPDVARLDAVRGLVVLRVVQEGLTNTAKHAGAGARAHVSVSLAHGELAIEVRDEGGAPAGESAKPLPGAGPGYGLTGLRERVGLVGGTLTAAPHGRGWRLRAAFPAGLAEREPCPVPPGERGATAVTAAGTAGGTVEGMP</sequence>
<keyword evidence="7" id="KW-0067">ATP-binding</keyword>
<keyword evidence="5" id="KW-0547">Nucleotide-binding</keyword>
<evidence type="ECO:0000256" key="4">
    <source>
        <dbReference type="ARBA" id="ARBA00022679"/>
    </source>
</evidence>
<protein>
    <recommendedName>
        <fullName evidence="2">histidine kinase</fullName>
        <ecNumber evidence="2">2.7.13.3</ecNumber>
    </recommendedName>
</protein>
<dbReference type="Gene3D" id="1.20.5.1930">
    <property type="match status" value="1"/>
</dbReference>
<dbReference type="InterPro" id="IPR036890">
    <property type="entry name" value="HATPase_C_sf"/>
</dbReference>
<feature type="transmembrane region" description="Helical" evidence="10">
    <location>
        <begin position="99"/>
        <end position="118"/>
    </location>
</feature>
<gene>
    <name evidence="13" type="ORF">RM779_14980</name>
</gene>
<evidence type="ECO:0000259" key="11">
    <source>
        <dbReference type="Pfam" id="PF02518"/>
    </source>
</evidence>
<keyword evidence="10" id="KW-0472">Membrane</keyword>
<dbReference type="RefSeq" id="WP_311618189.1">
    <property type="nucleotide sequence ID" value="NZ_JAVREV010000007.1"/>
</dbReference>
<dbReference type="Pfam" id="PF02518">
    <property type="entry name" value="HATPase_c"/>
    <property type="match status" value="1"/>
</dbReference>
<dbReference type="GO" id="GO:0016301">
    <property type="term" value="F:kinase activity"/>
    <property type="evidence" value="ECO:0007669"/>
    <property type="project" value="UniProtKB-KW"/>
</dbReference>
<keyword evidence="6 13" id="KW-0418">Kinase</keyword>
<dbReference type="CDD" id="cd16917">
    <property type="entry name" value="HATPase_UhpB-NarQ-NarX-like"/>
    <property type="match status" value="1"/>
</dbReference>
<keyword evidence="10" id="KW-0812">Transmembrane</keyword>
<keyword evidence="4" id="KW-0808">Transferase</keyword>
<keyword evidence="8" id="KW-0902">Two-component regulatory system</keyword>
<comment type="catalytic activity">
    <reaction evidence="1">
        <text>ATP + protein L-histidine = ADP + protein N-phospho-L-histidine.</text>
        <dbReference type="EC" id="2.7.13.3"/>
    </reaction>
</comment>
<dbReference type="Pfam" id="PF07730">
    <property type="entry name" value="HisKA_3"/>
    <property type="match status" value="1"/>
</dbReference>
<keyword evidence="10" id="KW-1133">Transmembrane helix</keyword>
<feature type="transmembrane region" description="Helical" evidence="10">
    <location>
        <begin position="130"/>
        <end position="151"/>
    </location>
</feature>
<feature type="compositionally biased region" description="Gly residues" evidence="9">
    <location>
        <begin position="415"/>
        <end position="424"/>
    </location>
</feature>
<evidence type="ECO:0000313" key="14">
    <source>
        <dbReference type="Proteomes" id="UP001183615"/>
    </source>
</evidence>
<dbReference type="Proteomes" id="UP001183615">
    <property type="component" value="Unassembled WGS sequence"/>
</dbReference>
<organism evidence="13 14">
    <name type="scientific">Streptomyces johnsoniae</name>
    <dbReference type="NCBI Taxonomy" id="3075532"/>
    <lineage>
        <taxon>Bacteria</taxon>
        <taxon>Bacillati</taxon>
        <taxon>Actinomycetota</taxon>
        <taxon>Actinomycetes</taxon>
        <taxon>Kitasatosporales</taxon>
        <taxon>Streptomycetaceae</taxon>
        <taxon>Streptomyces</taxon>
    </lineage>
</organism>
<feature type="transmembrane region" description="Helical" evidence="10">
    <location>
        <begin position="42"/>
        <end position="60"/>
    </location>
</feature>
<dbReference type="EC" id="2.7.13.3" evidence="2"/>
<proteinExistence type="predicted"/>
<dbReference type="Gene3D" id="3.30.565.10">
    <property type="entry name" value="Histidine kinase-like ATPase, C-terminal domain"/>
    <property type="match status" value="1"/>
</dbReference>
<comment type="caution">
    <text evidence="13">The sequence shown here is derived from an EMBL/GenBank/DDBJ whole genome shotgun (WGS) entry which is preliminary data.</text>
</comment>
<feature type="domain" description="Histidine kinase/HSP90-like ATPase" evidence="11">
    <location>
        <begin position="300"/>
        <end position="389"/>
    </location>
</feature>
<evidence type="ECO:0000256" key="9">
    <source>
        <dbReference type="SAM" id="MobiDB-lite"/>
    </source>
</evidence>
<dbReference type="InterPro" id="IPR050482">
    <property type="entry name" value="Sensor_HK_TwoCompSys"/>
</dbReference>
<evidence type="ECO:0000259" key="12">
    <source>
        <dbReference type="Pfam" id="PF07730"/>
    </source>
</evidence>
<feature type="domain" description="Signal transduction histidine kinase subgroup 3 dimerisation and phosphoacceptor" evidence="12">
    <location>
        <begin position="180"/>
        <end position="245"/>
    </location>
</feature>
<evidence type="ECO:0000256" key="5">
    <source>
        <dbReference type="ARBA" id="ARBA00022741"/>
    </source>
</evidence>
<evidence type="ECO:0000256" key="7">
    <source>
        <dbReference type="ARBA" id="ARBA00022840"/>
    </source>
</evidence>
<keyword evidence="14" id="KW-1185">Reference proteome</keyword>
<evidence type="ECO:0000313" key="13">
    <source>
        <dbReference type="EMBL" id="MDT0443885.1"/>
    </source>
</evidence>
<dbReference type="InterPro" id="IPR011712">
    <property type="entry name" value="Sig_transdc_His_kin_sub3_dim/P"/>
</dbReference>
<dbReference type="InterPro" id="IPR003594">
    <property type="entry name" value="HATPase_dom"/>
</dbReference>
<evidence type="ECO:0000256" key="3">
    <source>
        <dbReference type="ARBA" id="ARBA00022553"/>
    </source>
</evidence>
<dbReference type="PANTHER" id="PTHR24421:SF10">
    <property type="entry name" value="NITRATE_NITRITE SENSOR PROTEIN NARQ"/>
    <property type="match status" value="1"/>
</dbReference>
<evidence type="ECO:0000256" key="2">
    <source>
        <dbReference type="ARBA" id="ARBA00012438"/>
    </source>
</evidence>
<feature type="region of interest" description="Disordered" evidence="9">
    <location>
        <begin position="399"/>
        <end position="424"/>
    </location>
</feature>
<keyword evidence="3" id="KW-0597">Phosphoprotein</keyword>
<dbReference type="EMBL" id="JAVREV010000007">
    <property type="protein sequence ID" value="MDT0443885.1"/>
    <property type="molecule type" value="Genomic_DNA"/>
</dbReference>
<accession>A0ABU2S6Z8</accession>
<reference evidence="14" key="1">
    <citation type="submission" date="2023-07" db="EMBL/GenBank/DDBJ databases">
        <title>30 novel species of actinomycetes from the DSMZ collection.</title>
        <authorList>
            <person name="Nouioui I."/>
        </authorList>
    </citation>
    <scope>NUCLEOTIDE SEQUENCE [LARGE SCALE GENOMIC DNA]</scope>
    <source>
        <strain evidence="14">DSM 41886</strain>
    </source>
</reference>
<evidence type="ECO:0000256" key="1">
    <source>
        <dbReference type="ARBA" id="ARBA00000085"/>
    </source>
</evidence>
<dbReference type="SUPFAM" id="SSF55874">
    <property type="entry name" value="ATPase domain of HSP90 chaperone/DNA topoisomerase II/histidine kinase"/>
    <property type="match status" value="1"/>
</dbReference>
<evidence type="ECO:0000256" key="8">
    <source>
        <dbReference type="ARBA" id="ARBA00023012"/>
    </source>
</evidence>
<name>A0ABU2S6Z8_9ACTN</name>